<dbReference type="NCBIfam" id="TIGR04062">
    <property type="entry name" value="dnd_assoc_4"/>
    <property type="match status" value="1"/>
</dbReference>
<name>A0ABT3L7N5_9CYAN</name>
<proteinExistence type="predicted"/>
<keyword evidence="2" id="KW-1185">Reference proteome</keyword>
<organism evidence="1 2">
    <name type="scientific">Spirulina subsalsa FACHB-351</name>
    <dbReference type="NCBI Taxonomy" id="234711"/>
    <lineage>
        <taxon>Bacteria</taxon>
        <taxon>Bacillati</taxon>
        <taxon>Cyanobacteriota</taxon>
        <taxon>Cyanophyceae</taxon>
        <taxon>Spirulinales</taxon>
        <taxon>Spirulinaceae</taxon>
        <taxon>Spirulina</taxon>
    </lineage>
</organism>
<evidence type="ECO:0000313" key="1">
    <source>
        <dbReference type="EMBL" id="MCW6037531.1"/>
    </source>
</evidence>
<accession>A0ABT3L7N5</accession>
<sequence>MAISRVRVARDKAELVQGLLEGKDTTGPFQTYADVMVFAAVLGAKWKKRLPVEKSSNTEPGPIALDIFISRGYEPIIKILAIAETHDLKILSPYNREAEETRIQIFEEYANGGLLILQEELRGAVDYTERILLMLSDERFHKETDSVEEFDLSRFL</sequence>
<comment type="caution">
    <text evidence="1">The sequence shown here is derived from an EMBL/GenBank/DDBJ whole genome shotgun (WGS) entry which is preliminary data.</text>
</comment>
<gene>
    <name evidence="1" type="ORF">K4A83_14785</name>
</gene>
<evidence type="ECO:0000313" key="2">
    <source>
        <dbReference type="Proteomes" id="UP001526426"/>
    </source>
</evidence>
<dbReference type="InterPro" id="IPR023983">
    <property type="entry name" value="DNA_S_mod_dnd_assoc_4"/>
</dbReference>
<dbReference type="RefSeq" id="WP_265265391.1">
    <property type="nucleotide sequence ID" value="NZ_JAIHOM010000076.1"/>
</dbReference>
<dbReference type="EMBL" id="JAIHOM010000076">
    <property type="protein sequence ID" value="MCW6037531.1"/>
    <property type="molecule type" value="Genomic_DNA"/>
</dbReference>
<protein>
    <submittedName>
        <fullName evidence="1">DNA phosphorothioation-associated protein 4</fullName>
    </submittedName>
</protein>
<reference evidence="1 2" key="1">
    <citation type="submission" date="2021-08" db="EMBL/GenBank/DDBJ databases">
        <title>Draft genome sequence of Spirulina subsalsa with high tolerance to salinity and hype-accumulation of phycocyanin.</title>
        <authorList>
            <person name="Pei H."/>
            <person name="Jiang L."/>
        </authorList>
    </citation>
    <scope>NUCLEOTIDE SEQUENCE [LARGE SCALE GENOMIC DNA]</scope>
    <source>
        <strain evidence="1 2">FACHB-351</strain>
    </source>
</reference>
<dbReference type="Proteomes" id="UP001526426">
    <property type="component" value="Unassembled WGS sequence"/>
</dbReference>